<name>A0A1B1U9C6_9BRAD</name>
<evidence type="ECO:0000256" key="1">
    <source>
        <dbReference type="SAM" id="Phobius"/>
    </source>
</evidence>
<proteinExistence type="predicted"/>
<keyword evidence="1" id="KW-1133">Transmembrane helix</keyword>
<dbReference type="AlphaFoldDB" id="A0A1B1U9C6"/>
<keyword evidence="1" id="KW-0472">Membrane</keyword>
<keyword evidence="3" id="KW-1185">Reference proteome</keyword>
<organism evidence="2 3">
    <name type="scientific">Bradyrhizobium icense</name>
    <dbReference type="NCBI Taxonomy" id="1274631"/>
    <lineage>
        <taxon>Bacteria</taxon>
        <taxon>Pseudomonadati</taxon>
        <taxon>Pseudomonadota</taxon>
        <taxon>Alphaproteobacteria</taxon>
        <taxon>Hyphomicrobiales</taxon>
        <taxon>Nitrobacteraceae</taxon>
        <taxon>Bradyrhizobium</taxon>
    </lineage>
</organism>
<dbReference type="Proteomes" id="UP000092839">
    <property type="component" value="Chromosome"/>
</dbReference>
<accession>A0A1B1U9C6</accession>
<evidence type="ECO:0000313" key="2">
    <source>
        <dbReference type="EMBL" id="ANV99320.1"/>
    </source>
</evidence>
<dbReference type="EMBL" id="CP016428">
    <property type="protein sequence ID" value="ANV99320.1"/>
    <property type="molecule type" value="Genomic_DNA"/>
</dbReference>
<feature type="transmembrane region" description="Helical" evidence="1">
    <location>
        <begin position="12"/>
        <end position="30"/>
    </location>
</feature>
<keyword evidence="1" id="KW-0812">Transmembrane</keyword>
<evidence type="ECO:0000313" key="3">
    <source>
        <dbReference type="Proteomes" id="UP000092839"/>
    </source>
</evidence>
<gene>
    <name evidence="2" type="ORF">LMTR13_03160</name>
</gene>
<sequence>MIDILFKCPIEVVQPNVFFIIVVGVLSGFIPKFSYPRIIKLARTFLIFFRYVSFDCLRIML</sequence>
<dbReference type="KEGG" id="bic:LMTR13_03160"/>
<protein>
    <submittedName>
        <fullName evidence="2">Uncharacterized protein</fullName>
    </submittedName>
</protein>
<reference evidence="2 3" key="1">
    <citation type="submission" date="2016-07" db="EMBL/GenBank/DDBJ databases">
        <title>Complete genome sequence of Bradyrhizobium icense LMTR 13T, a potential inoculant strain isolated from lima bean (Phaseolus lunatus) in Peru.</title>
        <authorList>
            <person name="Ormeno-Orrillo E."/>
            <person name="Duran D."/>
            <person name="Rogel M.A."/>
            <person name="Rey L."/>
            <person name="Imperial J."/>
            <person name="Ruiz-Argueso T."/>
            <person name="Martinez-Romero E."/>
        </authorList>
    </citation>
    <scope>NUCLEOTIDE SEQUENCE [LARGE SCALE GENOMIC DNA]</scope>
    <source>
        <strain evidence="2 3">LMTR 13</strain>
    </source>
</reference>